<dbReference type="AlphaFoldDB" id="A0A523YRE0"/>
<dbReference type="Proteomes" id="UP000316925">
    <property type="component" value="Unassembled WGS sequence"/>
</dbReference>
<evidence type="ECO:0000313" key="5">
    <source>
        <dbReference type="EMBL" id="TET93989.1"/>
    </source>
</evidence>
<dbReference type="NCBIfam" id="NF047751">
    <property type="entry name" value="HepT_toxin"/>
    <property type="match status" value="1"/>
</dbReference>
<comment type="caution">
    <text evidence="5">The sequence shown here is derived from an EMBL/GenBank/DDBJ whole genome shotgun (WGS) entry which is preliminary data.</text>
</comment>
<keyword evidence="2" id="KW-0540">Nuclease</keyword>
<protein>
    <submittedName>
        <fullName evidence="5">DUF86 domain-containing protein</fullName>
    </submittedName>
</protein>
<dbReference type="PANTHER" id="PTHR33397">
    <property type="entry name" value="UPF0331 PROTEIN YUTE"/>
    <property type="match status" value="1"/>
</dbReference>
<dbReference type="PANTHER" id="PTHR33397:SF3">
    <property type="entry name" value="MRNA NUCLEASE HEPT"/>
    <property type="match status" value="1"/>
</dbReference>
<dbReference type="InterPro" id="IPR008201">
    <property type="entry name" value="HepT-like"/>
</dbReference>
<dbReference type="GO" id="GO:0110001">
    <property type="term" value="C:toxin-antitoxin complex"/>
    <property type="evidence" value="ECO:0007669"/>
    <property type="project" value="InterPro"/>
</dbReference>
<evidence type="ECO:0000256" key="3">
    <source>
        <dbReference type="ARBA" id="ARBA00022801"/>
    </source>
</evidence>
<reference evidence="5 6" key="1">
    <citation type="submission" date="2019-03" db="EMBL/GenBank/DDBJ databases">
        <title>Metabolic potential of uncultured bacteria and archaea associated with petroleum seepage in deep-sea sediments.</title>
        <authorList>
            <person name="Dong X."/>
            <person name="Hubert C."/>
        </authorList>
    </citation>
    <scope>NUCLEOTIDE SEQUENCE [LARGE SCALE GENOMIC DNA]</scope>
    <source>
        <strain evidence="5">E29_bin28</strain>
    </source>
</reference>
<organism evidence="5 6">
    <name type="scientific">Aerophobetes bacterium</name>
    <dbReference type="NCBI Taxonomy" id="2030807"/>
    <lineage>
        <taxon>Bacteria</taxon>
        <taxon>Candidatus Aerophobota</taxon>
    </lineage>
</organism>
<dbReference type="InterPro" id="IPR037038">
    <property type="entry name" value="HepT-like_sf"/>
</dbReference>
<comment type="similarity">
    <text evidence="4">Belongs to the HepT RNase toxin family.</text>
</comment>
<dbReference type="GO" id="GO:0004540">
    <property type="term" value="F:RNA nuclease activity"/>
    <property type="evidence" value="ECO:0007669"/>
    <property type="project" value="InterPro"/>
</dbReference>
<proteinExistence type="inferred from homology"/>
<dbReference type="Pfam" id="PF01934">
    <property type="entry name" value="HepT-like"/>
    <property type="match status" value="1"/>
</dbReference>
<dbReference type="GO" id="GO:0016787">
    <property type="term" value="F:hydrolase activity"/>
    <property type="evidence" value="ECO:0007669"/>
    <property type="project" value="UniProtKB-KW"/>
</dbReference>
<dbReference type="Gene3D" id="1.20.120.580">
    <property type="entry name" value="bsu32300-like"/>
    <property type="match status" value="1"/>
</dbReference>
<sequence length="151" mass="18253">MIEPSAKLYARKSDLVNKEEIFHRLNEIKQATDYLRKIKLEDLDNREKFLLSRYHLQIILEAMFTIGNQIIANKVFRKPASYKDILTVLYENKILKKELYSRLIPLVDLRNRLVHTYWKIPKEELIEIVRNELTYFEKFVRAILEYLDHEA</sequence>
<evidence type="ECO:0000256" key="2">
    <source>
        <dbReference type="ARBA" id="ARBA00022722"/>
    </source>
</evidence>
<evidence type="ECO:0000256" key="4">
    <source>
        <dbReference type="ARBA" id="ARBA00024207"/>
    </source>
</evidence>
<evidence type="ECO:0000256" key="1">
    <source>
        <dbReference type="ARBA" id="ARBA00022649"/>
    </source>
</evidence>
<name>A0A523YRE0_UNCAE</name>
<dbReference type="InterPro" id="IPR052379">
    <property type="entry name" value="Type_VII_TA_RNase"/>
</dbReference>
<gene>
    <name evidence="5" type="ORF">E3J33_00885</name>
</gene>
<dbReference type="EMBL" id="SOIJ01000046">
    <property type="protein sequence ID" value="TET93989.1"/>
    <property type="molecule type" value="Genomic_DNA"/>
</dbReference>
<evidence type="ECO:0000313" key="6">
    <source>
        <dbReference type="Proteomes" id="UP000316925"/>
    </source>
</evidence>
<accession>A0A523YRE0</accession>
<keyword evidence="1" id="KW-1277">Toxin-antitoxin system</keyword>
<keyword evidence="3" id="KW-0378">Hydrolase</keyword>